<keyword evidence="3 6" id="KW-0812">Transmembrane</keyword>
<dbReference type="AlphaFoldDB" id="A0A381WUP4"/>
<gene>
    <name evidence="7" type="ORF">METZ01_LOCUS108936</name>
</gene>
<evidence type="ECO:0000256" key="5">
    <source>
        <dbReference type="ARBA" id="ARBA00023136"/>
    </source>
</evidence>
<sequence>VQPDTDKESAVSELQDELVTQEKSIEIKHAHLFQNLLLGVSIVLILGTAIFALDLILSVVLGCLVIGFNFVWTRQFVRKLLKEGKLLPLDLLFYLTKFVISVIFMFAALTYLDLSPGGLLIGLSNIGLATIILSFIRMMPSK</sequence>
<evidence type="ECO:0000256" key="3">
    <source>
        <dbReference type="ARBA" id="ARBA00022692"/>
    </source>
</evidence>
<feature type="transmembrane region" description="Helical" evidence="6">
    <location>
        <begin position="118"/>
        <end position="136"/>
    </location>
</feature>
<proteinExistence type="predicted"/>
<name>A0A381WUP4_9ZZZZ</name>
<evidence type="ECO:0000256" key="2">
    <source>
        <dbReference type="ARBA" id="ARBA00022475"/>
    </source>
</evidence>
<keyword evidence="5 6" id="KW-0472">Membrane</keyword>
<protein>
    <recommendedName>
        <fullName evidence="8">ATP synthase subunit I</fullName>
    </recommendedName>
</protein>
<keyword evidence="2" id="KW-1003">Cell membrane</keyword>
<dbReference type="GO" id="GO:0005886">
    <property type="term" value="C:plasma membrane"/>
    <property type="evidence" value="ECO:0007669"/>
    <property type="project" value="UniProtKB-SubCell"/>
</dbReference>
<dbReference type="InterPro" id="IPR005598">
    <property type="entry name" value="ATP_synth_I"/>
</dbReference>
<feature type="non-terminal residue" evidence="7">
    <location>
        <position position="1"/>
    </location>
</feature>
<comment type="subcellular location">
    <subcellularLocation>
        <location evidence="1">Cell membrane</location>
        <topology evidence="1">Multi-pass membrane protein</topology>
    </subcellularLocation>
</comment>
<dbReference type="Pfam" id="PF03899">
    <property type="entry name" value="ATP-synt_I"/>
    <property type="match status" value="1"/>
</dbReference>
<evidence type="ECO:0008006" key="8">
    <source>
        <dbReference type="Google" id="ProtNLM"/>
    </source>
</evidence>
<organism evidence="7">
    <name type="scientific">marine metagenome</name>
    <dbReference type="NCBI Taxonomy" id="408172"/>
    <lineage>
        <taxon>unclassified sequences</taxon>
        <taxon>metagenomes</taxon>
        <taxon>ecological metagenomes</taxon>
    </lineage>
</organism>
<reference evidence="7" key="1">
    <citation type="submission" date="2018-05" db="EMBL/GenBank/DDBJ databases">
        <authorList>
            <person name="Lanie J.A."/>
            <person name="Ng W.-L."/>
            <person name="Kazmierczak K.M."/>
            <person name="Andrzejewski T.M."/>
            <person name="Davidsen T.M."/>
            <person name="Wayne K.J."/>
            <person name="Tettelin H."/>
            <person name="Glass J.I."/>
            <person name="Rusch D."/>
            <person name="Podicherti R."/>
            <person name="Tsui H.-C.T."/>
            <person name="Winkler M.E."/>
        </authorList>
    </citation>
    <scope>NUCLEOTIDE SEQUENCE</scope>
</reference>
<evidence type="ECO:0000256" key="1">
    <source>
        <dbReference type="ARBA" id="ARBA00004651"/>
    </source>
</evidence>
<feature type="transmembrane region" description="Helical" evidence="6">
    <location>
        <begin position="42"/>
        <end position="71"/>
    </location>
</feature>
<evidence type="ECO:0000313" key="7">
    <source>
        <dbReference type="EMBL" id="SVA56082.1"/>
    </source>
</evidence>
<accession>A0A381WUP4</accession>
<dbReference type="EMBL" id="UINC01012903">
    <property type="protein sequence ID" value="SVA56082.1"/>
    <property type="molecule type" value="Genomic_DNA"/>
</dbReference>
<keyword evidence="4 6" id="KW-1133">Transmembrane helix</keyword>
<feature type="transmembrane region" description="Helical" evidence="6">
    <location>
        <begin position="91"/>
        <end position="112"/>
    </location>
</feature>
<evidence type="ECO:0000256" key="6">
    <source>
        <dbReference type="SAM" id="Phobius"/>
    </source>
</evidence>
<evidence type="ECO:0000256" key="4">
    <source>
        <dbReference type="ARBA" id="ARBA00022989"/>
    </source>
</evidence>